<evidence type="ECO:0000313" key="2">
    <source>
        <dbReference type="Proteomes" id="UP000027778"/>
    </source>
</evidence>
<evidence type="ECO:0000313" key="1">
    <source>
        <dbReference type="EMBL" id="KEK22513.1"/>
    </source>
</evidence>
<gene>
    <name evidence="1" type="ORF">BAGA_19130</name>
</gene>
<dbReference type="EMBL" id="JOTM01000030">
    <property type="protein sequence ID" value="KEK22513.1"/>
    <property type="molecule type" value="Genomic_DNA"/>
</dbReference>
<name>A0A073KJL6_9BACI</name>
<sequence>MSKAGVAKTQEFRKPRKRKKVTLEERVIDGEVVVGKECTKCGEWKPLDGGFGTDTRGVGGKTSACRLCKREVSSNWYIENKERKLDSHRKWREENKEYYRKYYEENKGKVAGITRKWRQHNPEKYVLTRHRRSARKKALPSDFTIEHVEKVLTHFRNRCVLTDSTDFHWDHVIPISIGHGGTVYGNMIPLRGDLNESKGDKNIFDWFKTNRQRFELSYEKFNFLIEWLAFVNGKTVQEYRDYVYWCHENPRTLENLETESEVMS</sequence>
<dbReference type="AlphaFoldDB" id="A0A073KJL6"/>
<dbReference type="STRING" id="574375.AZF08_13780"/>
<dbReference type="Proteomes" id="UP000027778">
    <property type="component" value="Unassembled WGS sequence"/>
</dbReference>
<comment type="caution">
    <text evidence="1">The sequence shown here is derived from an EMBL/GenBank/DDBJ whole genome shotgun (WGS) entry which is preliminary data.</text>
</comment>
<dbReference type="RefSeq" id="WP_033677397.1">
    <property type="nucleotide sequence ID" value="NZ_JOTM01000030.1"/>
</dbReference>
<reference evidence="1 2" key="1">
    <citation type="submission" date="2014-06" db="EMBL/GenBank/DDBJ databases">
        <title>Draft genome sequence of Bacillus gaemokensis JCM 15801 (MCCC 1A00707).</title>
        <authorList>
            <person name="Lai Q."/>
            <person name="Liu Y."/>
            <person name="Shao Z."/>
        </authorList>
    </citation>
    <scope>NUCLEOTIDE SEQUENCE [LARGE SCALE GENOMIC DNA]</scope>
    <source>
        <strain evidence="1 2">JCM 15801</strain>
    </source>
</reference>
<accession>A0A073KJL6</accession>
<keyword evidence="2" id="KW-1185">Reference proteome</keyword>
<dbReference type="Gene3D" id="1.10.30.50">
    <property type="match status" value="1"/>
</dbReference>
<protein>
    <recommendedName>
        <fullName evidence="3">HNH nuclease domain-containing protein</fullName>
    </recommendedName>
</protein>
<dbReference type="OrthoDB" id="2944078at2"/>
<dbReference type="eggNOG" id="ENOG5032625">
    <property type="taxonomic scope" value="Bacteria"/>
</dbReference>
<proteinExistence type="predicted"/>
<evidence type="ECO:0008006" key="3">
    <source>
        <dbReference type="Google" id="ProtNLM"/>
    </source>
</evidence>
<organism evidence="1 2">
    <name type="scientific">Bacillus gaemokensis</name>
    <dbReference type="NCBI Taxonomy" id="574375"/>
    <lineage>
        <taxon>Bacteria</taxon>
        <taxon>Bacillati</taxon>
        <taxon>Bacillota</taxon>
        <taxon>Bacilli</taxon>
        <taxon>Bacillales</taxon>
        <taxon>Bacillaceae</taxon>
        <taxon>Bacillus</taxon>
        <taxon>Bacillus cereus group</taxon>
    </lineage>
</organism>